<dbReference type="AlphaFoldDB" id="I3T9X1"/>
<organism evidence="2">
    <name type="scientific">Medicago truncatula</name>
    <name type="common">Barrel medic</name>
    <name type="synonym">Medicago tribuloides</name>
    <dbReference type="NCBI Taxonomy" id="3880"/>
    <lineage>
        <taxon>Eukaryota</taxon>
        <taxon>Viridiplantae</taxon>
        <taxon>Streptophyta</taxon>
        <taxon>Embryophyta</taxon>
        <taxon>Tracheophyta</taxon>
        <taxon>Spermatophyta</taxon>
        <taxon>Magnoliopsida</taxon>
        <taxon>eudicotyledons</taxon>
        <taxon>Gunneridae</taxon>
        <taxon>Pentapetalae</taxon>
        <taxon>rosids</taxon>
        <taxon>fabids</taxon>
        <taxon>Fabales</taxon>
        <taxon>Fabaceae</taxon>
        <taxon>Papilionoideae</taxon>
        <taxon>50 kb inversion clade</taxon>
        <taxon>NPAAA clade</taxon>
        <taxon>Hologalegina</taxon>
        <taxon>IRL clade</taxon>
        <taxon>Trifolieae</taxon>
        <taxon>Medicago</taxon>
    </lineage>
</organism>
<feature type="region of interest" description="Disordered" evidence="1">
    <location>
        <begin position="82"/>
        <end position="101"/>
    </location>
</feature>
<sequence>MMNSKILSSDSSSNSDVYLDEYIQSSHTTKPQIQSFEVNKTKTFEKHVEENIMNIFEKHVGHNTITLKRNVWIKETTKTWGAKEDGDLDEGDEQSNSVAFRSDELSRRAEDFIARVNRHTKLELSRLQNGCY</sequence>
<protein>
    <recommendedName>
        <fullName evidence="3">DUF761 domain protein</fullName>
    </recommendedName>
</protein>
<reference evidence="2" key="1">
    <citation type="submission" date="2012-05" db="EMBL/GenBank/DDBJ databases">
        <authorList>
            <person name="Krishnakumar V."/>
            <person name="Cheung F."/>
            <person name="Xiao Y."/>
            <person name="Chan A."/>
            <person name="Moskal W.A."/>
            <person name="Town C.D."/>
        </authorList>
    </citation>
    <scope>NUCLEOTIDE SEQUENCE</scope>
</reference>
<evidence type="ECO:0008006" key="3">
    <source>
        <dbReference type="Google" id="ProtNLM"/>
    </source>
</evidence>
<name>I3T9X1_MEDTR</name>
<evidence type="ECO:0000313" key="2">
    <source>
        <dbReference type="EMBL" id="AFK49313.1"/>
    </source>
</evidence>
<dbReference type="PANTHER" id="PTHR35762:SF2">
    <property type="entry name" value="TRANSMEMBRANE PROTEIN"/>
    <property type="match status" value="1"/>
</dbReference>
<dbReference type="PANTHER" id="PTHR35762">
    <property type="entry name" value="TRANSMEMBRANE PROTEIN"/>
    <property type="match status" value="1"/>
</dbReference>
<accession>I3T9X1</accession>
<proteinExistence type="evidence at transcript level"/>
<evidence type="ECO:0000256" key="1">
    <source>
        <dbReference type="SAM" id="MobiDB-lite"/>
    </source>
</evidence>
<dbReference type="EMBL" id="BT149519">
    <property type="protein sequence ID" value="AFK49313.1"/>
    <property type="molecule type" value="mRNA"/>
</dbReference>
<dbReference type="ExpressionAtlas" id="I3T9X1">
    <property type="expression patterns" value="differential"/>
</dbReference>